<dbReference type="Gene3D" id="1.10.260.40">
    <property type="entry name" value="lambda repressor-like DNA-binding domains"/>
    <property type="match status" value="1"/>
</dbReference>
<dbReference type="InterPro" id="IPR001387">
    <property type="entry name" value="Cro/C1-type_HTH"/>
</dbReference>
<dbReference type="EMBL" id="JAVDPW010000009">
    <property type="protein sequence ID" value="MDR6292335.1"/>
    <property type="molecule type" value="Genomic_DNA"/>
</dbReference>
<dbReference type="CDD" id="cd06529">
    <property type="entry name" value="S24_LexA-like"/>
    <property type="match status" value="1"/>
</dbReference>
<dbReference type="InterPro" id="IPR039418">
    <property type="entry name" value="LexA-like"/>
</dbReference>
<dbReference type="PROSITE" id="PS50943">
    <property type="entry name" value="HTH_CROC1"/>
    <property type="match status" value="1"/>
</dbReference>
<reference evidence="2 3" key="1">
    <citation type="submission" date="2023-07" db="EMBL/GenBank/DDBJ databases">
        <title>Sorghum-associated microbial communities from plants grown in Nebraska, USA.</title>
        <authorList>
            <person name="Schachtman D."/>
        </authorList>
    </citation>
    <scope>NUCLEOTIDE SEQUENCE [LARGE SCALE GENOMIC DNA]</scope>
    <source>
        <strain evidence="2 3">584</strain>
    </source>
</reference>
<evidence type="ECO:0000313" key="3">
    <source>
        <dbReference type="Proteomes" id="UP001262410"/>
    </source>
</evidence>
<comment type="caution">
    <text evidence="2">The sequence shown here is derived from an EMBL/GenBank/DDBJ whole genome shotgun (WGS) entry which is preliminary data.</text>
</comment>
<feature type="domain" description="HTH cro/C1-type" evidence="1">
    <location>
        <begin position="9"/>
        <end position="63"/>
    </location>
</feature>
<dbReference type="RefSeq" id="WP_309798345.1">
    <property type="nucleotide sequence ID" value="NZ_JAVDPW010000009.1"/>
</dbReference>
<gene>
    <name evidence="2" type="ORF">E9232_004875</name>
</gene>
<sequence>MDDRFLKRLEQRMLERGFSMRALSEAAGLGPTTVRDILKRGRSPSLDTLRALAKPLEVTVSWLTDDGDSEPIDAPLSPFRRVPVVGYVGGGGEVRYPKDWPNKDAILVAGLTGGEALEVRGDSLEPVFLDGDTLIYGRPTDLDQNFPSVPYVVRLKDGRTFVRDLAPSKEIGRFTLISYKFPPILDAEVEWAAPVENRLLRDY</sequence>
<proteinExistence type="predicted"/>
<protein>
    <submittedName>
        <fullName evidence="2">Transcriptional regulator with XRE-family HTH domain</fullName>
    </submittedName>
</protein>
<keyword evidence="3" id="KW-1185">Reference proteome</keyword>
<dbReference type="Pfam" id="PF01381">
    <property type="entry name" value="HTH_3"/>
    <property type="match status" value="1"/>
</dbReference>
<dbReference type="SUPFAM" id="SSF47413">
    <property type="entry name" value="lambda repressor-like DNA-binding domains"/>
    <property type="match status" value="1"/>
</dbReference>
<name>A0ABU1JXQ6_9PROT</name>
<evidence type="ECO:0000313" key="2">
    <source>
        <dbReference type="EMBL" id="MDR6292335.1"/>
    </source>
</evidence>
<dbReference type="SUPFAM" id="SSF51306">
    <property type="entry name" value="LexA/Signal peptidase"/>
    <property type="match status" value="1"/>
</dbReference>
<organism evidence="2 3">
    <name type="scientific">Inquilinus ginsengisoli</name>
    <dbReference type="NCBI Taxonomy" id="363840"/>
    <lineage>
        <taxon>Bacteria</taxon>
        <taxon>Pseudomonadati</taxon>
        <taxon>Pseudomonadota</taxon>
        <taxon>Alphaproteobacteria</taxon>
        <taxon>Rhodospirillales</taxon>
        <taxon>Rhodospirillaceae</taxon>
        <taxon>Inquilinus</taxon>
    </lineage>
</organism>
<dbReference type="Proteomes" id="UP001262410">
    <property type="component" value="Unassembled WGS sequence"/>
</dbReference>
<evidence type="ECO:0000259" key="1">
    <source>
        <dbReference type="PROSITE" id="PS50943"/>
    </source>
</evidence>
<dbReference type="InterPro" id="IPR010982">
    <property type="entry name" value="Lambda_DNA-bd_dom_sf"/>
</dbReference>
<dbReference type="CDD" id="cd00093">
    <property type="entry name" value="HTH_XRE"/>
    <property type="match status" value="1"/>
</dbReference>
<dbReference type="SMART" id="SM00530">
    <property type="entry name" value="HTH_XRE"/>
    <property type="match status" value="1"/>
</dbReference>
<accession>A0ABU1JXQ6</accession>
<dbReference type="InterPro" id="IPR036286">
    <property type="entry name" value="LexA/Signal_pep-like_sf"/>
</dbReference>